<evidence type="ECO:0000256" key="4">
    <source>
        <dbReference type="ARBA" id="ARBA00022737"/>
    </source>
</evidence>
<dbReference type="SUPFAM" id="SSF48726">
    <property type="entry name" value="Immunoglobulin"/>
    <property type="match status" value="3"/>
</dbReference>
<dbReference type="PANTHER" id="PTHR12231">
    <property type="entry name" value="CTX-RELATED TYPE I TRANSMEMBRANE PROTEIN"/>
    <property type="match status" value="1"/>
</dbReference>
<organism evidence="11 12">
    <name type="scientific">Meganyctiphanes norvegica</name>
    <name type="common">Northern krill</name>
    <name type="synonym">Thysanopoda norvegica</name>
    <dbReference type="NCBI Taxonomy" id="48144"/>
    <lineage>
        <taxon>Eukaryota</taxon>
        <taxon>Metazoa</taxon>
        <taxon>Ecdysozoa</taxon>
        <taxon>Arthropoda</taxon>
        <taxon>Crustacea</taxon>
        <taxon>Multicrustacea</taxon>
        <taxon>Malacostraca</taxon>
        <taxon>Eumalacostraca</taxon>
        <taxon>Eucarida</taxon>
        <taxon>Euphausiacea</taxon>
        <taxon>Euphausiidae</taxon>
        <taxon>Meganyctiphanes</taxon>
    </lineage>
</organism>
<dbReference type="FunFam" id="2.60.40.10:FF:000328">
    <property type="entry name" value="CLUMA_CG000981, isoform A"/>
    <property type="match status" value="1"/>
</dbReference>
<feature type="transmembrane region" description="Helical" evidence="9">
    <location>
        <begin position="55"/>
        <end position="74"/>
    </location>
</feature>
<dbReference type="Proteomes" id="UP001497623">
    <property type="component" value="Unassembled WGS sequence"/>
</dbReference>
<evidence type="ECO:0000256" key="1">
    <source>
        <dbReference type="ARBA" id="ARBA00004236"/>
    </source>
</evidence>
<evidence type="ECO:0000313" key="12">
    <source>
        <dbReference type="Proteomes" id="UP001497623"/>
    </source>
</evidence>
<keyword evidence="12" id="KW-1185">Reference proteome</keyword>
<name>A0AAV2RE65_MEGNR</name>
<keyword evidence="7" id="KW-0325">Glycoprotein</keyword>
<evidence type="ECO:0000256" key="2">
    <source>
        <dbReference type="ARBA" id="ARBA00022475"/>
    </source>
</evidence>
<dbReference type="AlphaFoldDB" id="A0AAV2RE65"/>
<evidence type="ECO:0000256" key="7">
    <source>
        <dbReference type="ARBA" id="ARBA00023180"/>
    </source>
</evidence>
<comment type="caution">
    <text evidence="11">The sequence shown here is derived from an EMBL/GenBank/DDBJ whole genome shotgun (WGS) entry which is preliminary data.</text>
</comment>
<dbReference type="Gene3D" id="2.60.40.10">
    <property type="entry name" value="Immunoglobulins"/>
    <property type="match status" value="3"/>
</dbReference>
<dbReference type="Pfam" id="PF13927">
    <property type="entry name" value="Ig_3"/>
    <property type="match status" value="2"/>
</dbReference>
<evidence type="ECO:0000256" key="9">
    <source>
        <dbReference type="SAM" id="Phobius"/>
    </source>
</evidence>
<dbReference type="InterPro" id="IPR007110">
    <property type="entry name" value="Ig-like_dom"/>
</dbReference>
<dbReference type="SMART" id="SM00408">
    <property type="entry name" value="IGc2"/>
    <property type="match status" value="2"/>
</dbReference>
<dbReference type="EMBL" id="CAXKWB010020540">
    <property type="protein sequence ID" value="CAL4122656.1"/>
    <property type="molecule type" value="Genomic_DNA"/>
</dbReference>
<feature type="domain" description="Ig-like" evidence="10">
    <location>
        <begin position="181"/>
        <end position="271"/>
    </location>
</feature>
<dbReference type="InterPro" id="IPR003598">
    <property type="entry name" value="Ig_sub2"/>
</dbReference>
<reference evidence="11 12" key="1">
    <citation type="submission" date="2024-05" db="EMBL/GenBank/DDBJ databases">
        <authorList>
            <person name="Wallberg A."/>
        </authorList>
    </citation>
    <scope>NUCLEOTIDE SEQUENCE [LARGE SCALE GENOMIC DNA]</scope>
</reference>
<comment type="subcellular location">
    <subcellularLocation>
        <location evidence="1">Cell membrane</location>
    </subcellularLocation>
</comment>
<evidence type="ECO:0000256" key="3">
    <source>
        <dbReference type="ARBA" id="ARBA00022729"/>
    </source>
</evidence>
<evidence type="ECO:0000313" key="11">
    <source>
        <dbReference type="EMBL" id="CAL4122656.1"/>
    </source>
</evidence>
<dbReference type="InterPro" id="IPR013783">
    <property type="entry name" value="Ig-like_fold"/>
</dbReference>
<feature type="non-terminal residue" evidence="11">
    <location>
        <position position="474"/>
    </location>
</feature>
<dbReference type="PROSITE" id="PS50835">
    <property type="entry name" value="IG_LIKE"/>
    <property type="match status" value="2"/>
</dbReference>
<feature type="domain" description="Ig-like" evidence="10">
    <location>
        <begin position="278"/>
        <end position="370"/>
    </location>
</feature>
<dbReference type="GO" id="GO:0005886">
    <property type="term" value="C:plasma membrane"/>
    <property type="evidence" value="ECO:0007669"/>
    <property type="project" value="UniProtKB-SubCell"/>
</dbReference>
<keyword evidence="9" id="KW-0812">Transmembrane</keyword>
<keyword evidence="8" id="KW-0393">Immunoglobulin domain</keyword>
<proteinExistence type="predicted"/>
<dbReference type="InterPro" id="IPR003599">
    <property type="entry name" value="Ig_sub"/>
</dbReference>
<keyword evidence="3" id="KW-0732">Signal</keyword>
<dbReference type="InterPro" id="IPR051170">
    <property type="entry name" value="Neural/epithelial_adhesion"/>
</dbReference>
<evidence type="ECO:0000256" key="5">
    <source>
        <dbReference type="ARBA" id="ARBA00023136"/>
    </source>
</evidence>
<keyword evidence="2" id="KW-1003">Cell membrane</keyword>
<keyword evidence="4" id="KW-0677">Repeat</keyword>
<keyword evidence="9" id="KW-1133">Transmembrane helix</keyword>
<sequence>MSRDRKTMKKINSEVKTVGDIRNIVHTNSQWTISFGNIYILVESTKNGISFGGEWGYYLVYIVPFYMLLTRLRWVTVFFSGLCAATEKLSVTVSRSVVLCTLDSQCSQYVGWIHLRRQMIVAVHTRLITRISRYSVTHDSHKTWTLHVNGVTEDDRGYYMCQINTDPALSQVGYMQVVVPPTIVDEESSKSEIQVREKSDVTLKCTAKGFPEPRIRWKREDGEMIVTNTRQPVVVYEGEELHLKSVSRTEMGAYLCIASNGVPPSVSKRITLEVEFPPQIHVPNQLVGVPTGDNVSIECFVEAYPKAISYWIRKDQMILKSEKHHTETYQSLYKIHMTMTVFNFSRSDNTTYKCVAKNSLGETEGDIKLNEIYLPPKAKEIRSGNSEREEVTYSIVSTKQREPLVQHGEINQGRGEMPREERLPPIQQPFDPVNYEPMSGVSQSSSRNQVLYICILVLSNICCTQLLLQMLQPI</sequence>
<dbReference type="SMART" id="SM00409">
    <property type="entry name" value="IG"/>
    <property type="match status" value="3"/>
</dbReference>
<evidence type="ECO:0000256" key="8">
    <source>
        <dbReference type="ARBA" id="ARBA00023319"/>
    </source>
</evidence>
<keyword evidence="5 9" id="KW-0472">Membrane</keyword>
<protein>
    <recommendedName>
        <fullName evidence="10">Ig-like domain-containing protein</fullName>
    </recommendedName>
</protein>
<dbReference type="PANTHER" id="PTHR12231:SF247">
    <property type="entry name" value="DPR-INTERACTING PROTEIN DELTA, ISOFORM D"/>
    <property type="match status" value="1"/>
</dbReference>
<dbReference type="GO" id="GO:0043005">
    <property type="term" value="C:neuron projection"/>
    <property type="evidence" value="ECO:0007669"/>
    <property type="project" value="TreeGrafter"/>
</dbReference>
<evidence type="ECO:0000259" key="10">
    <source>
        <dbReference type="PROSITE" id="PS50835"/>
    </source>
</evidence>
<keyword evidence="6" id="KW-1015">Disulfide bond</keyword>
<accession>A0AAV2RE65</accession>
<evidence type="ECO:0000256" key="6">
    <source>
        <dbReference type="ARBA" id="ARBA00023157"/>
    </source>
</evidence>
<gene>
    <name evidence="11" type="ORF">MNOR_LOCUS23378</name>
</gene>
<dbReference type="InterPro" id="IPR036179">
    <property type="entry name" value="Ig-like_dom_sf"/>
</dbReference>